<dbReference type="EMBL" id="BJXL01000001">
    <property type="protein sequence ID" value="GEM81955.1"/>
    <property type="molecule type" value="Genomic_DNA"/>
</dbReference>
<feature type="transmembrane region" description="Helical" evidence="1">
    <location>
        <begin position="133"/>
        <end position="151"/>
    </location>
</feature>
<keyword evidence="1" id="KW-0472">Membrane</keyword>
<evidence type="ECO:0000313" key="2">
    <source>
        <dbReference type="EMBL" id="GEM81955.1"/>
    </source>
</evidence>
<feature type="transmembrane region" description="Helical" evidence="1">
    <location>
        <begin position="244"/>
        <end position="264"/>
    </location>
</feature>
<evidence type="ECO:0008006" key="4">
    <source>
        <dbReference type="Google" id="ProtNLM"/>
    </source>
</evidence>
<evidence type="ECO:0000256" key="1">
    <source>
        <dbReference type="SAM" id="Phobius"/>
    </source>
</evidence>
<gene>
    <name evidence="2" type="ORF">MHY01S_01210</name>
</gene>
<proteinExistence type="predicted"/>
<feature type="transmembrane region" description="Helical" evidence="1">
    <location>
        <begin position="76"/>
        <end position="98"/>
    </location>
</feature>
<dbReference type="Proteomes" id="UP000321197">
    <property type="component" value="Unassembled WGS sequence"/>
</dbReference>
<name>A0A511QX51_9DEIN</name>
<dbReference type="AlphaFoldDB" id="A0A511QX51"/>
<accession>A0A511QX51</accession>
<protein>
    <recommendedName>
        <fullName evidence="4">Prenyltransferase</fullName>
    </recommendedName>
</protein>
<organism evidence="2 3">
    <name type="scientific">Meiothermus hypogaeus NBRC 106114</name>
    <dbReference type="NCBI Taxonomy" id="1227553"/>
    <lineage>
        <taxon>Bacteria</taxon>
        <taxon>Thermotogati</taxon>
        <taxon>Deinococcota</taxon>
        <taxon>Deinococci</taxon>
        <taxon>Thermales</taxon>
        <taxon>Thermaceae</taxon>
        <taxon>Meiothermus</taxon>
    </lineage>
</organism>
<keyword evidence="1" id="KW-1133">Transmembrane helix</keyword>
<feature type="transmembrane region" description="Helical" evidence="1">
    <location>
        <begin position="30"/>
        <end position="55"/>
    </location>
</feature>
<evidence type="ECO:0000313" key="3">
    <source>
        <dbReference type="Proteomes" id="UP000321197"/>
    </source>
</evidence>
<sequence>MPLSSTPRVPLKTVALPNEHGGWGFTLEPILLGLLLAPSWAGLGLGVFALAAFFTRHPLKLWLADLGRGKRFPRTPLARNFAILYGSLALAGLLLALWTSRGPFGWPLLLALPLVGVQLWFDAHNQGRNLLPELAGAVAMGAMASSMALAADFEAGLAYGLWGVLAARSVASIYYARAQVRRARGEIANVQAVYRAELLALLGLSIGAWVGLVPWLSVAALALLLPLSLFTFQKPPVPAKVVGWTQMALGLLVVGATVLGTRLGW</sequence>
<keyword evidence="1" id="KW-0812">Transmembrane</keyword>
<feature type="transmembrane region" description="Helical" evidence="1">
    <location>
        <begin position="157"/>
        <end position="177"/>
    </location>
</feature>
<comment type="caution">
    <text evidence="2">The sequence shown here is derived from an EMBL/GenBank/DDBJ whole genome shotgun (WGS) entry which is preliminary data.</text>
</comment>
<feature type="transmembrane region" description="Helical" evidence="1">
    <location>
        <begin position="198"/>
        <end position="224"/>
    </location>
</feature>
<dbReference type="InterPro" id="IPR025576">
    <property type="entry name" value="YwiC"/>
</dbReference>
<dbReference type="Pfam" id="PF14256">
    <property type="entry name" value="YwiC"/>
    <property type="match status" value="1"/>
</dbReference>
<feature type="transmembrane region" description="Helical" evidence="1">
    <location>
        <begin position="104"/>
        <end position="121"/>
    </location>
</feature>
<reference evidence="2 3" key="1">
    <citation type="submission" date="2019-07" db="EMBL/GenBank/DDBJ databases">
        <title>Whole genome shotgun sequence of Meiothermus hypogaeus NBRC 106114.</title>
        <authorList>
            <person name="Hosoyama A."/>
            <person name="Uohara A."/>
            <person name="Ohji S."/>
            <person name="Ichikawa N."/>
        </authorList>
    </citation>
    <scope>NUCLEOTIDE SEQUENCE [LARGE SCALE GENOMIC DNA]</scope>
    <source>
        <strain evidence="2 3">NBRC 106114</strain>
    </source>
</reference>